<protein>
    <submittedName>
        <fullName evidence="1">Uncharacterized protein</fullName>
    </submittedName>
</protein>
<keyword evidence="2" id="KW-1185">Reference proteome</keyword>
<dbReference type="EMBL" id="JBHSCR010000013">
    <property type="protein sequence ID" value="MFC4348641.1"/>
    <property type="molecule type" value="Genomic_DNA"/>
</dbReference>
<dbReference type="Proteomes" id="UP001595776">
    <property type="component" value="Unassembled WGS sequence"/>
</dbReference>
<accession>A0ABV8UCU7</accession>
<evidence type="ECO:0000313" key="2">
    <source>
        <dbReference type="Proteomes" id="UP001595776"/>
    </source>
</evidence>
<comment type="caution">
    <text evidence="1">The sequence shown here is derived from an EMBL/GenBank/DDBJ whole genome shotgun (WGS) entry which is preliminary data.</text>
</comment>
<proteinExistence type="predicted"/>
<sequence length="122" mass="14018">MTQIISRANIKEVLERWAEGTLSAEEVHAWAGQHYQNRAYDFEDREDQEENSVSNEVLAQLDMLDMNLLVPEDIPSYIEFLSTPLGGFDDGYSKLKAYLGTVNIDVRREQLKGTSPYQPFCR</sequence>
<name>A0ABV8UCU7_9PROT</name>
<reference evidence="2" key="1">
    <citation type="journal article" date="2019" name="Int. J. Syst. Evol. Microbiol.">
        <title>The Global Catalogue of Microorganisms (GCM) 10K type strain sequencing project: providing services to taxonomists for standard genome sequencing and annotation.</title>
        <authorList>
            <consortium name="The Broad Institute Genomics Platform"/>
            <consortium name="The Broad Institute Genome Sequencing Center for Infectious Disease"/>
            <person name="Wu L."/>
            <person name="Ma J."/>
        </authorList>
    </citation>
    <scope>NUCLEOTIDE SEQUENCE [LARGE SCALE GENOMIC DNA]</scope>
    <source>
        <strain evidence="2">CGMCC 1.15304</strain>
    </source>
</reference>
<evidence type="ECO:0000313" key="1">
    <source>
        <dbReference type="EMBL" id="MFC4348641.1"/>
    </source>
</evidence>
<gene>
    <name evidence="1" type="ORF">ACFO5Q_12375</name>
</gene>
<dbReference type="RefSeq" id="WP_068149070.1">
    <property type="nucleotide sequence ID" value="NZ_JBHSCR010000013.1"/>
</dbReference>
<organism evidence="1 2">
    <name type="scientific">Kordiimonas lipolytica</name>
    <dbReference type="NCBI Taxonomy" id="1662421"/>
    <lineage>
        <taxon>Bacteria</taxon>
        <taxon>Pseudomonadati</taxon>
        <taxon>Pseudomonadota</taxon>
        <taxon>Alphaproteobacteria</taxon>
        <taxon>Kordiimonadales</taxon>
        <taxon>Kordiimonadaceae</taxon>
        <taxon>Kordiimonas</taxon>
    </lineage>
</organism>